<dbReference type="Pfam" id="PF00653">
    <property type="entry name" value="BIR"/>
    <property type="match status" value="1"/>
</dbReference>
<dbReference type="PROSITE" id="PS50143">
    <property type="entry name" value="BIR_REPEAT_2"/>
    <property type="match status" value="1"/>
</dbReference>
<dbReference type="Gene3D" id="3.30.40.10">
    <property type="entry name" value="Zinc/RING finger domain, C3HC4 (zinc finger)"/>
    <property type="match status" value="1"/>
</dbReference>
<name>A0A7J7KBT8_BUGNE</name>
<dbReference type="Pfam" id="PF13920">
    <property type="entry name" value="zf-C3HC4_3"/>
    <property type="match status" value="1"/>
</dbReference>
<evidence type="ECO:0000256" key="3">
    <source>
        <dbReference type="ARBA" id="ARBA00022771"/>
    </source>
</evidence>
<dbReference type="AlphaFoldDB" id="A0A7J7KBT8"/>
<dbReference type="InterPro" id="IPR001370">
    <property type="entry name" value="BIR_rpt"/>
</dbReference>
<dbReference type="GO" id="GO:0051726">
    <property type="term" value="P:regulation of cell cycle"/>
    <property type="evidence" value="ECO:0007669"/>
    <property type="project" value="TreeGrafter"/>
</dbReference>
<dbReference type="Gene3D" id="1.10.8.10">
    <property type="entry name" value="DNA helicase RuvA subunit, C-terminal domain"/>
    <property type="match status" value="1"/>
</dbReference>
<proteinExistence type="inferred from homology"/>
<organism evidence="7 8">
    <name type="scientific">Bugula neritina</name>
    <name type="common">Brown bryozoan</name>
    <name type="synonym">Sertularia neritina</name>
    <dbReference type="NCBI Taxonomy" id="10212"/>
    <lineage>
        <taxon>Eukaryota</taxon>
        <taxon>Metazoa</taxon>
        <taxon>Spiralia</taxon>
        <taxon>Lophotrochozoa</taxon>
        <taxon>Bryozoa</taxon>
        <taxon>Gymnolaemata</taxon>
        <taxon>Cheilostomatida</taxon>
        <taxon>Flustrina</taxon>
        <taxon>Buguloidea</taxon>
        <taxon>Bugulidae</taxon>
        <taxon>Bugula</taxon>
    </lineage>
</organism>
<dbReference type="OrthoDB" id="10251804at2759"/>
<dbReference type="InterPro" id="IPR050784">
    <property type="entry name" value="IAP"/>
</dbReference>
<dbReference type="InterPro" id="IPR001841">
    <property type="entry name" value="Znf_RING"/>
</dbReference>
<dbReference type="Gene3D" id="1.10.1170.10">
    <property type="entry name" value="Inhibitor Of Apoptosis Protein (2mihbC-IAP-1), Chain A"/>
    <property type="match status" value="1"/>
</dbReference>
<comment type="caution">
    <text evidence="7">The sequence shown here is derived from an EMBL/GenBank/DDBJ whole genome shotgun (WGS) entry which is preliminary data.</text>
</comment>
<comment type="similarity">
    <text evidence="1">Belongs to the IAP family.</text>
</comment>
<dbReference type="SMART" id="SM00238">
    <property type="entry name" value="BIR"/>
    <property type="match status" value="1"/>
</dbReference>
<dbReference type="PANTHER" id="PTHR10044">
    <property type="entry name" value="INHIBITOR OF APOPTOSIS"/>
    <property type="match status" value="1"/>
</dbReference>
<evidence type="ECO:0000256" key="1">
    <source>
        <dbReference type="ARBA" id="ARBA00006672"/>
    </source>
</evidence>
<dbReference type="InterPro" id="IPR013083">
    <property type="entry name" value="Znf_RING/FYVE/PHD"/>
</dbReference>
<protein>
    <submittedName>
        <fullName evidence="7">Iap2</fullName>
    </submittedName>
</protein>
<evidence type="ECO:0000256" key="2">
    <source>
        <dbReference type="ARBA" id="ARBA00022723"/>
    </source>
</evidence>
<dbReference type="GO" id="GO:0005737">
    <property type="term" value="C:cytoplasm"/>
    <property type="evidence" value="ECO:0007669"/>
    <property type="project" value="TreeGrafter"/>
</dbReference>
<dbReference type="Proteomes" id="UP000593567">
    <property type="component" value="Unassembled WGS sequence"/>
</dbReference>
<dbReference type="PROSITE" id="PS50089">
    <property type="entry name" value="ZF_RING_2"/>
    <property type="match status" value="1"/>
</dbReference>
<dbReference type="SUPFAM" id="SSF57924">
    <property type="entry name" value="Inhibitor of apoptosis (IAP) repeat"/>
    <property type="match status" value="1"/>
</dbReference>
<sequence length="275" mass="30739">MIEKLCQAGYFFQGGANGAVTCFYCGCVSANWRTNEDPFQRHARTSGKCQFIVQEKGREYVGSVVEEFGVYREGEPEDKISMVTTRMMRPRWDSDVVQKALKMGLDRDDVKVVVGNKIKKGEQDFRYLTEIVVAINKQKVTGPPQTPEAACWLPDVTTDSSENESDTERSLAGNEMVRVGEVEVDEVEVDGVNRDEPQTTESQPVRIESHSDIRQTAQNLLSELLCKICLSDIIKEIFLPCGHFVCCTSCAAAMTNCPLCRQEITATIQGNFNKL</sequence>
<keyword evidence="3 5" id="KW-0863">Zinc-finger</keyword>
<feature type="domain" description="RING-type" evidence="6">
    <location>
        <begin position="226"/>
        <end position="261"/>
    </location>
</feature>
<accession>A0A7J7KBT8</accession>
<dbReference type="EMBL" id="VXIV02000846">
    <property type="protein sequence ID" value="KAF6035685.1"/>
    <property type="molecule type" value="Genomic_DNA"/>
</dbReference>
<dbReference type="GO" id="GO:0005634">
    <property type="term" value="C:nucleus"/>
    <property type="evidence" value="ECO:0007669"/>
    <property type="project" value="TreeGrafter"/>
</dbReference>
<evidence type="ECO:0000313" key="7">
    <source>
        <dbReference type="EMBL" id="KAF6035685.1"/>
    </source>
</evidence>
<reference evidence="7" key="1">
    <citation type="submission" date="2020-06" db="EMBL/GenBank/DDBJ databases">
        <title>Draft genome of Bugula neritina, a colonial animal packing powerful symbionts and potential medicines.</title>
        <authorList>
            <person name="Rayko M."/>
        </authorList>
    </citation>
    <scope>NUCLEOTIDE SEQUENCE [LARGE SCALE GENOMIC DNA]</scope>
    <source>
        <strain evidence="7">Kwan_BN1</strain>
    </source>
</reference>
<evidence type="ECO:0000259" key="6">
    <source>
        <dbReference type="PROSITE" id="PS50089"/>
    </source>
</evidence>
<evidence type="ECO:0000256" key="5">
    <source>
        <dbReference type="PROSITE-ProRule" id="PRU00175"/>
    </source>
</evidence>
<dbReference type="PANTHER" id="PTHR10044:SF139">
    <property type="entry name" value="DEATH-ASSOCIATED INHIBITOR OF APOPTOSIS 2"/>
    <property type="match status" value="1"/>
</dbReference>
<keyword evidence="8" id="KW-1185">Reference proteome</keyword>
<gene>
    <name evidence="7" type="ORF">EB796_006012</name>
</gene>
<keyword evidence="4" id="KW-0862">Zinc</keyword>
<keyword evidence="2" id="KW-0479">Metal-binding</keyword>
<dbReference type="GO" id="GO:0008270">
    <property type="term" value="F:zinc ion binding"/>
    <property type="evidence" value="ECO:0007669"/>
    <property type="project" value="UniProtKB-KW"/>
</dbReference>
<dbReference type="FunFam" id="1.10.1170.10:FF:000002">
    <property type="entry name" value="Baculoviral IAP repeat containing 7"/>
    <property type="match status" value="1"/>
</dbReference>
<evidence type="ECO:0000256" key="4">
    <source>
        <dbReference type="ARBA" id="ARBA00022833"/>
    </source>
</evidence>
<evidence type="ECO:0000313" key="8">
    <source>
        <dbReference type="Proteomes" id="UP000593567"/>
    </source>
</evidence>